<dbReference type="InterPro" id="IPR036505">
    <property type="entry name" value="Amidase/PGRP_sf"/>
</dbReference>
<dbReference type="EMBL" id="BCSX01000028">
    <property type="protein sequence ID" value="GAS89247.1"/>
    <property type="molecule type" value="Genomic_DNA"/>
</dbReference>
<dbReference type="EC" id="3.5.1.28" evidence="2"/>
<gene>
    <name evidence="6" type="ORF">RMCB_3343</name>
</gene>
<keyword evidence="3" id="KW-0378">Hydrolase</keyword>
<dbReference type="InterPro" id="IPR002502">
    <property type="entry name" value="Amidase_domain"/>
</dbReference>
<name>A0A100W081_9MYCO</name>
<dbReference type="GO" id="GO:0009253">
    <property type="term" value="P:peptidoglycan catabolic process"/>
    <property type="evidence" value="ECO:0007669"/>
    <property type="project" value="InterPro"/>
</dbReference>
<dbReference type="PANTHER" id="PTHR30417">
    <property type="entry name" value="N-ACETYLMURAMOYL-L-ALANINE AMIDASE AMID"/>
    <property type="match status" value="1"/>
</dbReference>
<dbReference type="CDD" id="cd06583">
    <property type="entry name" value="PGRP"/>
    <property type="match status" value="1"/>
</dbReference>
<dbReference type="GO" id="GO:0008745">
    <property type="term" value="F:N-acetylmuramoyl-L-alanine amidase activity"/>
    <property type="evidence" value="ECO:0007669"/>
    <property type="project" value="UniProtKB-EC"/>
</dbReference>
<protein>
    <recommendedName>
        <fullName evidence="2">N-acetylmuramoyl-L-alanine amidase</fullName>
        <ecNumber evidence="2">3.5.1.28</ecNumber>
    </recommendedName>
</protein>
<reference evidence="7" key="2">
    <citation type="submission" date="2016-02" db="EMBL/GenBank/DDBJ databases">
        <title>Draft genome sequence of five rapidly growing Mycobacterium species.</title>
        <authorList>
            <person name="Katahira K."/>
            <person name="Gotou Y."/>
            <person name="Iida K."/>
            <person name="Ogura Y."/>
            <person name="Hayashi T."/>
        </authorList>
    </citation>
    <scope>NUCLEOTIDE SEQUENCE [LARGE SCALE GENOMIC DNA]</scope>
    <source>
        <strain evidence="7">JCM15654</strain>
    </source>
</reference>
<dbReference type="SUPFAM" id="SSF55846">
    <property type="entry name" value="N-acetylmuramoyl-L-alanine amidase-like"/>
    <property type="match status" value="1"/>
</dbReference>
<evidence type="ECO:0000256" key="1">
    <source>
        <dbReference type="ARBA" id="ARBA00001561"/>
    </source>
</evidence>
<evidence type="ECO:0000256" key="4">
    <source>
        <dbReference type="ARBA" id="ARBA00023316"/>
    </source>
</evidence>
<dbReference type="STRING" id="146020.RMCB_3343"/>
<dbReference type="PANTHER" id="PTHR30417:SF1">
    <property type="entry name" value="N-ACETYLMURAMOYL-L-ALANINE AMIDASE AMID"/>
    <property type="match status" value="1"/>
</dbReference>
<keyword evidence="7" id="KW-1185">Reference proteome</keyword>
<evidence type="ECO:0000256" key="2">
    <source>
        <dbReference type="ARBA" id="ARBA00011901"/>
    </source>
</evidence>
<organism evidence="6 7">
    <name type="scientific">Mycolicibacterium brisbanense</name>
    <dbReference type="NCBI Taxonomy" id="146020"/>
    <lineage>
        <taxon>Bacteria</taxon>
        <taxon>Bacillati</taxon>
        <taxon>Actinomycetota</taxon>
        <taxon>Actinomycetes</taxon>
        <taxon>Mycobacteriales</taxon>
        <taxon>Mycobacteriaceae</taxon>
        <taxon>Mycolicibacterium</taxon>
    </lineage>
</organism>
<dbReference type="Pfam" id="PF01510">
    <property type="entry name" value="Amidase_2"/>
    <property type="match status" value="1"/>
</dbReference>
<dbReference type="InterPro" id="IPR051206">
    <property type="entry name" value="NAMLAA_amidase_2"/>
</dbReference>
<reference evidence="7" key="1">
    <citation type="journal article" date="2016" name="Genome Announc.">
        <title>Draft Genome Sequences of Five Rapidly Growing Mycobacterium Species, M. thermoresistibile, M. fortuitum subsp. acetamidolyticum, M. canariasense, M. brisbanense, and M. novocastrense.</title>
        <authorList>
            <person name="Katahira K."/>
            <person name="Ogura Y."/>
            <person name="Gotoh Y."/>
            <person name="Hayashi T."/>
        </authorList>
    </citation>
    <scope>NUCLEOTIDE SEQUENCE [LARGE SCALE GENOMIC DNA]</scope>
    <source>
        <strain evidence="7">JCM15654</strain>
    </source>
</reference>
<accession>A0A100W081</accession>
<dbReference type="Proteomes" id="UP000069620">
    <property type="component" value="Unassembled WGS sequence"/>
</dbReference>
<proteinExistence type="predicted"/>
<evidence type="ECO:0000259" key="5">
    <source>
        <dbReference type="SMART" id="SM00644"/>
    </source>
</evidence>
<evidence type="ECO:0000313" key="7">
    <source>
        <dbReference type="Proteomes" id="UP000069620"/>
    </source>
</evidence>
<dbReference type="Gene3D" id="3.40.80.10">
    <property type="entry name" value="Peptidoglycan recognition protein-like"/>
    <property type="match status" value="1"/>
</dbReference>
<dbReference type="GO" id="GO:0009254">
    <property type="term" value="P:peptidoglycan turnover"/>
    <property type="evidence" value="ECO:0007669"/>
    <property type="project" value="TreeGrafter"/>
</dbReference>
<evidence type="ECO:0000256" key="3">
    <source>
        <dbReference type="ARBA" id="ARBA00022801"/>
    </source>
</evidence>
<dbReference type="GO" id="GO:0019867">
    <property type="term" value="C:outer membrane"/>
    <property type="evidence" value="ECO:0007669"/>
    <property type="project" value="TreeGrafter"/>
</dbReference>
<evidence type="ECO:0000313" key="6">
    <source>
        <dbReference type="EMBL" id="GAS89247.1"/>
    </source>
</evidence>
<dbReference type="SMART" id="SM00644">
    <property type="entry name" value="Ami_2"/>
    <property type="match status" value="1"/>
</dbReference>
<comment type="caution">
    <text evidence="6">The sequence shown here is derived from an EMBL/GenBank/DDBJ whole genome shotgun (WGS) entry which is preliminary data.</text>
</comment>
<dbReference type="AlphaFoldDB" id="A0A100W081"/>
<sequence length="185" mass="19971">MAIDDLGWLAHVLRAERLTVTEIDGWRQRGHGYIDDAWGVVCHHTGTDTVAADMVAEGTADLPGPLSHILIGRDGSATVVAAGIAHHAGHGSYPDLPANRANAHTIGVHAVSDGRKPYPLEQYLAYVQCCAAIVAKLGQPASHVIGHKEWDLTKHDPSLSMDQLRADIADRIPGRTRYSDRHGCR</sequence>
<keyword evidence="4" id="KW-0961">Cell wall biogenesis/degradation</keyword>
<dbReference type="RefSeq" id="WP_234792146.1">
    <property type="nucleotide sequence ID" value="NZ_BCSX01000028.1"/>
</dbReference>
<feature type="domain" description="N-acetylmuramoyl-L-alanine amidase" evidence="5">
    <location>
        <begin position="26"/>
        <end position="158"/>
    </location>
</feature>
<comment type="catalytic activity">
    <reaction evidence="1">
        <text>Hydrolyzes the link between N-acetylmuramoyl residues and L-amino acid residues in certain cell-wall glycopeptides.</text>
        <dbReference type="EC" id="3.5.1.28"/>
    </reaction>
</comment>
<dbReference type="GO" id="GO:0071555">
    <property type="term" value="P:cell wall organization"/>
    <property type="evidence" value="ECO:0007669"/>
    <property type="project" value="UniProtKB-KW"/>
</dbReference>